<keyword evidence="3 5" id="KW-1133">Transmembrane helix</keyword>
<feature type="transmembrane region" description="Helical" evidence="5">
    <location>
        <begin position="147"/>
        <end position="166"/>
    </location>
</feature>
<comment type="caution">
    <text evidence="7">The sequence shown here is derived from an EMBL/GenBank/DDBJ whole genome shotgun (WGS) entry which is preliminary data.</text>
</comment>
<feature type="transmembrane region" description="Helical" evidence="5">
    <location>
        <begin position="109"/>
        <end position="127"/>
    </location>
</feature>
<dbReference type="InterPro" id="IPR051533">
    <property type="entry name" value="WaaL-like"/>
</dbReference>
<evidence type="ECO:0000313" key="7">
    <source>
        <dbReference type="EMBL" id="EMR13673.1"/>
    </source>
</evidence>
<evidence type="ECO:0000256" key="1">
    <source>
        <dbReference type="ARBA" id="ARBA00004141"/>
    </source>
</evidence>
<dbReference type="GO" id="GO:0016020">
    <property type="term" value="C:membrane"/>
    <property type="evidence" value="ECO:0007669"/>
    <property type="project" value="UniProtKB-SubCell"/>
</dbReference>
<dbReference type="InterPro" id="IPR007016">
    <property type="entry name" value="O-antigen_ligase-rel_domated"/>
</dbReference>
<feature type="transmembrane region" description="Helical" evidence="5">
    <location>
        <begin position="218"/>
        <end position="237"/>
    </location>
</feature>
<dbReference type="PATRIC" id="fig|1286106.3.peg.808"/>
<feature type="transmembrane region" description="Helical" evidence="5">
    <location>
        <begin position="171"/>
        <end position="189"/>
    </location>
</feature>
<feature type="domain" description="O-antigen ligase-related" evidence="6">
    <location>
        <begin position="178"/>
        <end position="311"/>
    </location>
</feature>
<sequence>MIAKQYFSYAILLVLAGFLLMPSSKSVNNIFYMLLAVPAVFFYLVNIKNYKSWSHVDLCFAAFIGYCFTIGILHDFSFAKYCLYLTLFMFIVSRLIDVDFFENPKVIRTAFWALISYVILSAVFHAANGIYELGDRIVELPSRLQGPIFTSMLIVSVLVLVTPVWVRGKNYTEAILGATLVLVCVGFILQSRTGLVGVGLWAICVCIWLTYKYRLAGLAFAIIMMTFAFVLAGGLLVESDKLLNLVARADAGRFEIWAYFLSSWRDCGVFSGCGLGFEMSDRVNGQQILHPHNIFLTLGVHLGILPLILFVLMMTATLYLAVAQKNWWGAYLAMALVLSNFDGHLVVNSLNELWLLIWLPMGLILNKHLDHAPKREQ</sequence>
<feature type="transmembrane region" description="Helical" evidence="5">
    <location>
        <begin position="195"/>
        <end position="211"/>
    </location>
</feature>
<feature type="transmembrane region" description="Helical" evidence="5">
    <location>
        <begin position="7"/>
        <end position="24"/>
    </location>
</feature>
<evidence type="ECO:0000313" key="8">
    <source>
        <dbReference type="Proteomes" id="UP000012019"/>
    </source>
</evidence>
<evidence type="ECO:0000256" key="4">
    <source>
        <dbReference type="ARBA" id="ARBA00023136"/>
    </source>
</evidence>
<dbReference type="Pfam" id="PF04932">
    <property type="entry name" value="Wzy_C"/>
    <property type="match status" value="1"/>
</dbReference>
<comment type="subcellular location">
    <subcellularLocation>
        <location evidence="1">Membrane</location>
        <topology evidence="1">Multi-pass membrane protein</topology>
    </subcellularLocation>
</comment>
<evidence type="ECO:0000256" key="2">
    <source>
        <dbReference type="ARBA" id="ARBA00022692"/>
    </source>
</evidence>
<dbReference type="OrthoDB" id="6946666at2"/>
<proteinExistence type="predicted"/>
<reference evidence="7 8" key="1">
    <citation type="journal article" date="2013" name="Genome Announc.">
        <title>Draft Genome Sequence of Methylophaga lonarensis MPLT, a Haloalkaliphilic (Non-Methane-Utilizing) Methylotroph.</title>
        <authorList>
            <person name="Shetty S.A."/>
            <person name="Marathe N.P."/>
            <person name="Munot H."/>
            <person name="Antony C.P."/>
            <person name="Dhotre D.P."/>
            <person name="Murrell J.C."/>
            <person name="Shouche Y.S."/>
        </authorList>
    </citation>
    <scope>NUCLEOTIDE SEQUENCE [LARGE SCALE GENOMIC DNA]</scope>
    <source>
        <strain evidence="7 8">MPL</strain>
    </source>
</reference>
<name>M7NXZ6_9GAMM</name>
<keyword evidence="4 5" id="KW-0472">Membrane</keyword>
<dbReference type="PANTHER" id="PTHR37422:SF13">
    <property type="entry name" value="LIPOPOLYSACCHARIDE BIOSYNTHESIS PROTEIN PA4999-RELATED"/>
    <property type="match status" value="1"/>
</dbReference>
<keyword evidence="2 5" id="KW-0812">Transmembrane</keyword>
<gene>
    <name evidence="7" type="ORF">MPL1_04025</name>
</gene>
<feature type="transmembrane region" description="Helical" evidence="5">
    <location>
        <begin position="353"/>
        <end position="369"/>
    </location>
</feature>
<feature type="transmembrane region" description="Helical" evidence="5">
    <location>
        <begin position="54"/>
        <end position="72"/>
    </location>
</feature>
<protein>
    <recommendedName>
        <fullName evidence="6">O-antigen ligase-related domain-containing protein</fullName>
    </recommendedName>
</protein>
<dbReference type="AlphaFoldDB" id="M7NXZ6"/>
<feature type="transmembrane region" description="Helical" evidence="5">
    <location>
        <begin position="294"/>
        <end position="321"/>
    </location>
</feature>
<keyword evidence="8" id="KW-1185">Reference proteome</keyword>
<dbReference type="STRING" id="1286106.MPL1_04025"/>
<dbReference type="Proteomes" id="UP000012019">
    <property type="component" value="Unassembled WGS sequence"/>
</dbReference>
<dbReference type="eggNOG" id="ENOG5033U4P">
    <property type="taxonomic scope" value="Bacteria"/>
</dbReference>
<dbReference type="RefSeq" id="WP_009725829.1">
    <property type="nucleotide sequence ID" value="NZ_APHR01000017.1"/>
</dbReference>
<evidence type="ECO:0000259" key="6">
    <source>
        <dbReference type="Pfam" id="PF04932"/>
    </source>
</evidence>
<accession>M7NXZ6</accession>
<feature type="transmembrane region" description="Helical" evidence="5">
    <location>
        <begin position="30"/>
        <end position="47"/>
    </location>
</feature>
<organism evidence="7 8">
    <name type="scientific">Methylophaga lonarensis MPL</name>
    <dbReference type="NCBI Taxonomy" id="1286106"/>
    <lineage>
        <taxon>Bacteria</taxon>
        <taxon>Pseudomonadati</taxon>
        <taxon>Pseudomonadota</taxon>
        <taxon>Gammaproteobacteria</taxon>
        <taxon>Thiotrichales</taxon>
        <taxon>Piscirickettsiaceae</taxon>
        <taxon>Methylophaga</taxon>
    </lineage>
</organism>
<dbReference type="EMBL" id="APHR01000017">
    <property type="protein sequence ID" value="EMR13673.1"/>
    <property type="molecule type" value="Genomic_DNA"/>
</dbReference>
<evidence type="ECO:0000256" key="3">
    <source>
        <dbReference type="ARBA" id="ARBA00022989"/>
    </source>
</evidence>
<evidence type="ECO:0000256" key="5">
    <source>
        <dbReference type="SAM" id="Phobius"/>
    </source>
</evidence>
<dbReference type="PANTHER" id="PTHR37422">
    <property type="entry name" value="TEICHURONIC ACID BIOSYNTHESIS PROTEIN TUAE"/>
    <property type="match status" value="1"/>
</dbReference>